<accession>A0A8J4UE19</accession>
<evidence type="ECO:0000313" key="2">
    <source>
        <dbReference type="Proteomes" id="UP000727407"/>
    </source>
</evidence>
<reference evidence="1" key="1">
    <citation type="submission" date="2020-07" db="EMBL/GenBank/DDBJ databases">
        <title>Clarias magur genome sequencing, assembly and annotation.</title>
        <authorList>
            <person name="Kushwaha B."/>
            <person name="Kumar R."/>
            <person name="Das P."/>
            <person name="Joshi C.G."/>
            <person name="Kumar D."/>
            <person name="Nagpure N.S."/>
            <person name="Pandey M."/>
            <person name="Agarwal S."/>
            <person name="Srivastava S."/>
            <person name="Singh M."/>
            <person name="Sahoo L."/>
            <person name="Jayasankar P."/>
            <person name="Meher P.K."/>
            <person name="Koringa P.G."/>
            <person name="Iquebal M.A."/>
            <person name="Das S.P."/>
            <person name="Bit A."/>
            <person name="Patnaik S."/>
            <person name="Patel N."/>
            <person name="Shah T.M."/>
            <person name="Hinsu A."/>
            <person name="Jena J.K."/>
        </authorList>
    </citation>
    <scope>NUCLEOTIDE SEQUENCE</scope>
    <source>
        <strain evidence="1">CIFAMagur01</strain>
        <tissue evidence="1">Testis</tissue>
    </source>
</reference>
<comment type="caution">
    <text evidence="1">The sequence shown here is derived from an EMBL/GenBank/DDBJ whole genome shotgun (WGS) entry which is preliminary data.</text>
</comment>
<keyword evidence="2" id="KW-1185">Reference proteome</keyword>
<sequence length="61" mass="6924">MSGSQEAQAEIRKLGLPVLSSSKLGVKERQNQTWRSNKRRELYEMETRTEGGIVNRMGEDG</sequence>
<dbReference type="Proteomes" id="UP000727407">
    <property type="component" value="Unassembled WGS sequence"/>
</dbReference>
<dbReference type="EMBL" id="QNUK01000038">
    <property type="protein sequence ID" value="KAF5906023.1"/>
    <property type="molecule type" value="Genomic_DNA"/>
</dbReference>
<gene>
    <name evidence="1" type="ORF">DAT39_004299</name>
</gene>
<name>A0A8J4UE19_CLAMG</name>
<evidence type="ECO:0000313" key="1">
    <source>
        <dbReference type="EMBL" id="KAF5906023.1"/>
    </source>
</evidence>
<organism evidence="1 2">
    <name type="scientific">Clarias magur</name>
    <name type="common">Asian catfish</name>
    <name type="synonym">Macropteronotus magur</name>
    <dbReference type="NCBI Taxonomy" id="1594786"/>
    <lineage>
        <taxon>Eukaryota</taxon>
        <taxon>Metazoa</taxon>
        <taxon>Chordata</taxon>
        <taxon>Craniata</taxon>
        <taxon>Vertebrata</taxon>
        <taxon>Euteleostomi</taxon>
        <taxon>Actinopterygii</taxon>
        <taxon>Neopterygii</taxon>
        <taxon>Teleostei</taxon>
        <taxon>Ostariophysi</taxon>
        <taxon>Siluriformes</taxon>
        <taxon>Clariidae</taxon>
        <taxon>Clarias</taxon>
    </lineage>
</organism>
<proteinExistence type="predicted"/>
<protein>
    <submittedName>
        <fullName evidence="1">Septum site-determining protein MinC</fullName>
    </submittedName>
</protein>
<dbReference type="AlphaFoldDB" id="A0A8J4UE19"/>